<reference evidence="1" key="1">
    <citation type="submission" date="2023-10" db="EMBL/GenBank/DDBJ databases">
        <authorList>
            <person name="Chen Y."/>
            <person name="Shah S."/>
            <person name="Dougan E. K."/>
            <person name="Thang M."/>
            <person name="Chan C."/>
        </authorList>
    </citation>
    <scope>NUCLEOTIDE SEQUENCE [LARGE SCALE GENOMIC DNA]</scope>
</reference>
<name>A0ABN9PXE9_9DINO</name>
<dbReference type="EMBL" id="CAUYUJ010001624">
    <property type="protein sequence ID" value="CAK0796786.1"/>
    <property type="molecule type" value="Genomic_DNA"/>
</dbReference>
<evidence type="ECO:0000313" key="2">
    <source>
        <dbReference type="Proteomes" id="UP001189429"/>
    </source>
</evidence>
<gene>
    <name evidence="1" type="ORF">PCOR1329_LOCUS6069</name>
</gene>
<dbReference type="PANTHER" id="PTHR12224:SF0">
    <property type="entry name" value="BETA-1,4-MANNOSYL-GLYCOPROTEIN 4-BETA-N-ACETYLGLUCOSAMINYLTRANSFERASE"/>
    <property type="match status" value="1"/>
</dbReference>
<evidence type="ECO:0000313" key="1">
    <source>
        <dbReference type="EMBL" id="CAK0796786.1"/>
    </source>
</evidence>
<accession>A0ABN9PXE9</accession>
<dbReference type="Pfam" id="PF04724">
    <property type="entry name" value="Glyco_transf_17"/>
    <property type="match status" value="1"/>
</dbReference>
<protein>
    <recommendedName>
        <fullName evidence="3">Beta-1,4-mannosyl-glycoprotein beta-1,4-N-acetylglucosaminyltransferase</fullName>
    </recommendedName>
</protein>
<dbReference type="PANTHER" id="PTHR12224">
    <property type="entry name" value="BETA-1,4-MANNOSYL-GLYCOPROTEIN BETA-1,4-N-ACETYLGLUCOSAMINYL-TRANSFERASE"/>
    <property type="match status" value="1"/>
</dbReference>
<comment type="caution">
    <text evidence="1">The sequence shown here is derived from an EMBL/GenBank/DDBJ whole genome shotgun (WGS) entry which is preliminary data.</text>
</comment>
<organism evidence="1 2">
    <name type="scientific">Prorocentrum cordatum</name>
    <dbReference type="NCBI Taxonomy" id="2364126"/>
    <lineage>
        <taxon>Eukaryota</taxon>
        <taxon>Sar</taxon>
        <taxon>Alveolata</taxon>
        <taxon>Dinophyceae</taxon>
        <taxon>Prorocentrales</taxon>
        <taxon>Prorocentraceae</taxon>
        <taxon>Prorocentrum</taxon>
    </lineage>
</organism>
<dbReference type="InterPro" id="IPR006813">
    <property type="entry name" value="Glyco_trans_17"/>
</dbReference>
<keyword evidence="2" id="KW-1185">Reference proteome</keyword>
<sequence length="275" mass="31043">MIDVVSGVGGGAELDLLEIRFLELVDVVDYFVVAESAFNFRGDTKPRLFDKNKGRFEAFLPRIVYLDLDACRPYRSAVDKFRRKSPDQKQQNVWDIQSAQRNCIWTLLKRHKNISSDTLVIHTDLDEIPTAEAMWSLRNCKWSDPGPTVKYHDIVQLHLLALLYNLRTLQSVPSDNWVQGTVRKFSRITVNPLYWSEDYSRSCCAACSSAGLCRALWQLGDLLRDVGVDAAAAGLHGFARDVVALLLLLVTPQLVEPRTTSLSSTVKVVVFPPLY</sequence>
<dbReference type="Proteomes" id="UP001189429">
    <property type="component" value="Unassembled WGS sequence"/>
</dbReference>
<proteinExistence type="predicted"/>
<evidence type="ECO:0008006" key="3">
    <source>
        <dbReference type="Google" id="ProtNLM"/>
    </source>
</evidence>